<dbReference type="PROSITE" id="PS51186">
    <property type="entry name" value="GNAT"/>
    <property type="match status" value="1"/>
</dbReference>
<dbReference type="RefSeq" id="WP_205120873.1">
    <property type="nucleotide sequence ID" value="NZ_JAFBCM010000001.1"/>
</dbReference>
<proteinExistence type="predicted"/>
<reference evidence="4" key="1">
    <citation type="journal article" date="2019" name="Int. J. Syst. Evol. Microbiol.">
        <title>The Global Catalogue of Microorganisms (GCM) 10K type strain sequencing project: providing services to taxonomists for standard genome sequencing and annotation.</title>
        <authorList>
            <consortium name="The Broad Institute Genomics Platform"/>
            <consortium name="The Broad Institute Genome Sequencing Center for Infectious Disease"/>
            <person name="Wu L."/>
            <person name="Ma J."/>
        </authorList>
    </citation>
    <scope>NUCLEOTIDE SEQUENCE [LARGE SCALE GENOMIC DNA]</scope>
    <source>
        <strain evidence="4">CGMCC 4.7241</strain>
    </source>
</reference>
<evidence type="ECO:0000259" key="2">
    <source>
        <dbReference type="PROSITE" id="PS51186"/>
    </source>
</evidence>
<dbReference type="Pfam" id="PF00583">
    <property type="entry name" value="Acetyltransf_1"/>
    <property type="match status" value="1"/>
</dbReference>
<dbReference type="Proteomes" id="UP001595699">
    <property type="component" value="Unassembled WGS sequence"/>
</dbReference>
<dbReference type="GO" id="GO:0016746">
    <property type="term" value="F:acyltransferase activity"/>
    <property type="evidence" value="ECO:0007669"/>
    <property type="project" value="UniProtKB-KW"/>
</dbReference>
<dbReference type="InterPro" id="IPR016181">
    <property type="entry name" value="Acyl_CoA_acyltransferase"/>
</dbReference>
<dbReference type="Gene3D" id="3.40.630.30">
    <property type="match status" value="1"/>
</dbReference>
<feature type="domain" description="N-acetyltransferase" evidence="2">
    <location>
        <begin position="131"/>
        <end position="319"/>
    </location>
</feature>
<keyword evidence="4" id="KW-1185">Reference proteome</keyword>
<evidence type="ECO:0000256" key="1">
    <source>
        <dbReference type="SAM" id="MobiDB-lite"/>
    </source>
</evidence>
<accession>A0ABV7YF38</accession>
<keyword evidence="3" id="KW-0012">Acyltransferase</keyword>
<dbReference type="Pfam" id="PF08922">
    <property type="entry name" value="DUF1905"/>
    <property type="match status" value="1"/>
</dbReference>
<feature type="region of interest" description="Disordered" evidence="1">
    <location>
        <begin position="169"/>
        <end position="190"/>
    </location>
</feature>
<dbReference type="CDD" id="cd04301">
    <property type="entry name" value="NAT_SF"/>
    <property type="match status" value="1"/>
</dbReference>
<name>A0ABV7YF38_9ACTN</name>
<dbReference type="SUPFAM" id="SSF141694">
    <property type="entry name" value="AF2212/PG0164-like"/>
    <property type="match status" value="1"/>
</dbReference>
<dbReference type="EC" id="2.3.1.-" evidence="3"/>
<dbReference type="SUPFAM" id="SSF55729">
    <property type="entry name" value="Acyl-CoA N-acyltransferases (Nat)"/>
    <property type="match status" value="1"/>
</dbReference>
<dbReference type="InterPro" id="IPR015018">
    <property type="entry name" value="DUF1905"/>
</dbReference>
<feature type="region of interest" description="Disordered" evidence="1">
    <location>
        <begin position="92"/>
        <end position="123"/>
    </location>
</feature>
<comment type="caution">
    <text evidence="3">The sequence shown here is derived from an EMBL/GenBank/DDBJ whole genome shotgun (WGS) entry which is preliminary data.</text>
</comment>
<evidence type="ECO:0000313" key="3">
    <source>
        <dbReference type="EMBL" id="MFC3763940.1"/>
    </source>
</evidence>
<dbReference type="EMBL" id="JBHRZH010000021">
    <property type="protein sequence ID" value="MFC3763940.1"/>
    <property type="molecule type" value="Genomic_DNA"/>
</dbReference>
<dbReference type="InterPro" id="IPR000182">
    <property type="entry name" value="GNAT_dom"/>
</dbReference>
<keyword evidence="3" id="KW-0808">Transferase</keyword>
<evidence type="ECO:0000313" key="4">
    <source>
        <dbReference type="Proteomes" id="UP001595699"/>
    </source>
</evidence>
<protein>
    <submittedName>
        <fullName evidence="3">GNAT family N-acetyltransferase</fullName>
        <ecNumber evidence="3">2.3.1.-</ecNumber>
    </submittedName>
</protein>
<dbReference type="InterPro" id="IPR037079">
    <property type="entry name" value="AF2212/PG0164-like_sf"/>
</dbReference>
<feature type="compositionally biased region" description="Pro residues" evidence="1">
    <location>
        <begin position="106"/>
        <end position="116"/>
    </location>
</feature>
<sequence length="319" mass="35138">MELEFRGEVWEWRGPAPYYFVTVPDDACRALGAVAKDVSYGWGMIPVRAILSGSGGSKEWSTSLWPKDGGYVVPLKDLARKAIGVGAGDTVTLQLTTTKRDKPKRSPQPPPRPRPQVPRNRDRTPVTYEQLTIVPANQASWQDLEAIFESSGASSRCWCQRFKMTRGESWGSEGPDELSSRLKDQTNCGRPKAKSTTGLIAYLDGEPVGWCAVDPRSDNPRLASHVPVPWVGRNEDKTDPTVWAVTCFVVRAGYRRRGISTALARGAVDFARRRGARAVEGYPNLAEHGFQGSASAFEAAGFDEVSRPSKQRVVMRVDL</sequence>
<organism evidence="3 4">
    <name type="scientific">Tenggerimyces flavus</name>
    <dbReference type="NCBI Taxonomy" id="1708749"/>
    <lineage>
        <taxon>Bacteria</taxon>
        <taxon>Bacillati</taxon>
        <taxon>Actinomycetota</taxon>
        <taxon>Actinomycetes</taxon>
        <taxon>Propionibacteriales</taxon>
        <taxon>Nocardioidaceae</taxon>
        <taxon>Tenggerimyces</taxon>
    </lineage>
</organism>
<dbReference type="Gene3D" id="2.40.30.100">
    <property type="entry name" value="AF2212/PG0164-like"/>
    <property type="match status" value="1"/>
</dbReference>
<gene>
    <name evidence="3" type="ORF">ACFOUW_24100</name>
</gene>